<protein>
    <submittedName>
        <fullName evidence="2">Uncharacterized protein</fullName>
    </submittedName>
</protein>
<gene>
    <name evidence="2" type="ORF">BU072_02290</name>
    <name evidence="3" type="ORF">I6J37_02490</name>
</gene>
<reference evidence="2" key="2">
    <citation type="submission" date="2018-03" db="EMBL/GenBank/DDBJ databases">
        <authorList>
            <person name="Keele B.F."/>
        </authorList>
    </citation>
    <scope>NUCLEOTIDE SEQUENCE</scope>
    <source>
        <strain evidence="2">SNUC 2204</strain>
    </source>
</reference>
<dbReference type="EMBL" id="PZFK01000004">
    <property type="protein sequence ID" value="PTI30542.1"/>
    <property type="molecule type" value="Genomic_DNA"/>
</dbReference>
<evidence type="ECO:0000256" key="1">
    <source>
        <dbReference type="SAM" id="Phobius"/>
    </source>
</evidence>
<dbReference type="RefSeq" id="WP_016912763.1">
    <property type="nucleotide sequence ID" value="NZ_CANQVP010000057.1"/>
</dbReference>
<evidence type="ECO:0000313" key="2">
    <source>
        <dbReference type="EMBL" id="PTI30542.1"/>
    </source>
</evidence>
<keyword evidence="5" id="KW-1185">Reference proteome</keyword>
<accession>A0A2T4PVP7</accession>
<dbReference type="GeneID" id="64115583"/>
<keyword evidence="1" id="KW-0812">Transmembrane</keyword>
<dbReference type="OrthoDB" id="2413448at2"/>
<feature type="transmembrane region" description="Helical" evidence="1">
    <location>
        <begin position="34"/>
        <end position="53"/>
    </location>
</feature>
<dbReference type="AlphaFoldDB" id="A0A2T4PVP7"/>
<keyword evidence="1" id="KW-0472">Membrane</keyword>
<dbReference type="Proteomes" id="UP000241209">
    <property type="component" value="Unassembled WGS sequence"/>
</dbReference>
<sequence>MERVCVISLSIIDAIMILMLLLFNTFIISNIYVLTVYALIMVLVSGYIVYLAISMKCDQSINQFDQYPK</sequence>
<evidence type="ECO:0000313" key="5">
    <source>
        <dbReference type="Proteomes" id="UP000627155"/>
    </source>
</evidence>
<evidence type="ECO:0000313" key="4">
    <source>
        <dbReference type="Proteomes" id="UP000241209"/>
    </source>
</evidence>
<proteinExistence type="predicted"/>
<feature type="transmembrane region" description="Helical" evidence="1">
    <location>
        <begin position="7"/>
        <end position="28"/>
    </location>
</feature>
<name>A0A2T4PVP7_9STAP</name>
<dbReference type="EMBL" id="CP069486">
    <property type="protein sequence ID" value="QRO86320.1"/>
    <property type="molecule type" value="Genomic_DNA"/>
</dbReference>
<dbReference type="Proteomes" id="UP000627155">
    <property type="component" value="Chromosome"/>
</dbReference>
<reference evidence="3 5" key="3">
    <citation type="submission" date="2021-02" db="EMBL/GenBank/DDBJ databases">
        <title>FDA dAtabase for Regulatory Grade micrObial Sequences (FDA-ARGOS): Supporting development and validation of Infectious Disease Dx tests.</title>
        <authorList>
            <person name="Sproer C."/>
            <person name="Gronow S."/>
            <person name="Severitt S."/>
            <person name="Schroder I."/>
            <person name="Tallon L."/>
            <person name="Sadzewicz L."/>
            <person name="Zhao X."/>
            <person name="Boylan J."/>
            <person name="Ott S."/>
            <person name="Bowen H."/>
            <person name="Vavikolanu K."/>
            <person name="Mehta A."/>
            <person name="Aluvathingal J."/>
            <person name="Nadendla S."/>
            <person name="Lowell S."/>
            <person name="Myers T."/>
            <person name="Yan Y."/>
            <person name="Sichtig H."/>
        </authorList>
    </citation>
    <scope>NUCLEOTIDE SEQUENCE [LARGE SCALE GENOMIC DNA]</scope>
    <source>
        <strain evidence="3 5">FDAARGOS_1207</strain>
    </source>
</reference>
<reference evidence="2 4" key="1">
    <citation type="journal article" date="2016" name="Front. Microbiol.">
        <title>Comprehensive Phylogenetic Analysis of Bovine Non-aureus Staphylococci Species Based on Whole-Genome Sequencing.</title>
        <authorList>
            <person name="Naushad S."/>
            <person name="Barkema H.W."/>
            <person name="Luby C."/>
            <person name="Condas L.A."/>
            <person name="Nobrega D.B."/>
            <person name="Carson D.A."/>
            <person name="De Buck J."/>
        </authorList>
    </citation>
    <scope>NUCLEOTIDE SEQUENCE [LARGE SCALE GENOMIC DNA]</scope>
    <source>
        <strain evidence="2 4">SNUC 2204</strain>
    </source>
</reference>
<keyword evidence="1" id="KW-1133">Transmembrane helix</keyword>
<evidence type="ECO:0000313" key="3">
    <source>
        <dbReference type="EMBL" id="QRO86320.1"/>
    </source>
</evidence>
<dbReference type="STRING" id="1167632.GCA_000286335_02085"/>
<organism evidence="2 4">
    <name type="scientific">Mammaliicoccus vitulinus</name>
    <dbReference type="NCBI Taxonomy" id="71237"/>
    <lineage>
        <taxon>Bacteria</taxon>
        <taxon>Bacillati</taxon>
        <taxon>Bacillota</taxon>
        <taxon>Bacilli</taxon>
        <taxon>Bacillales</taxon>
        <taxon>Staphylococcaceae</taxon>
        <taxon>Mammaliicoccus</taxon>
    </lineage>
</organism>